<dbReference type="GO" id="GO:0006685">
    <property type="term" value="P:sphingomyelin catabolic process"/>
    <property type="evidence" value="ECO:0007669"/>
    <property type="project" value="TreeGrafter"/>
</dbReference>
<feature type="region of interest" description="Disordered" evidence="5">
    <location>
        <begin position="481"/>
        <end position="514"/>
    </location>
</feature>
<dbReference type="GO" id="GO:0016020">
    <property type="term" value="C:membrane"/>
    <property type="evidence" value="ECO:0007669"/>
    <property type="project" value="UniProtKB-SubCell"/>
</dbReference>
<dbReference type="PANTHER" id="PTHR12988">
    <property type="entry name" value="SPHINGOMYELIN PHOSPHODIESTERASE 4"/>
    <property type="match status" value="1"/>
</dbReference>
<organism evidence="7 8">
    <name type="scientific">Ceutorhynchus assimilis</name>
    <name type="common">cabbage seed weevil</name>
    <dbReference type="NCBI Taxonomy" id="467358"/>
    <lineage>
        <taxon>Eukaryota</taxon>
        <taxon>Metazoa</taxon>
        <taxon>Ecdysozoa</taxon>
        <taxon>Arthropoda</taxon>
        <taxon>Hexapoda</taxon>
        <taxon>Insecta</taxon>
        <taxon>Pterygota</taxon>
        <taxon>Neoptera</taxon>
        <taxon>Endopterygota</taxon>
        <taxon>Coleoptera</taxon>
        <taxon>Polyphaga</taxon>
        <taxon>Cucujiformia</taxon>
        <taxon>Curculionidae</taxon>
        <taxon>Ceutorhynchinae</taxon>
        <taxon>Ceutorhynchus</taxon>
    </lineage>
</organism>
<dbReference type="Pfam" id="PF14724">
    <property type="entry name" value="mit_SMPDase"/>
    <property type="match status" value="1"/>
</dbReference>
<evidence type="ECO:0000313" key="8">
    <source>
        <dbReference type="Proteomes" id="UP001152799"/>
    </source>
</evidence>
<keyword evidence="2 6" id="KW-0812">Transmembrane</keyword>
<dbReference type="InterPro" id="IPR024129">
    <property type="entry name" value="Sphingomy_SMPD4"/>
</dbReference>
<keyword evidence="8" id="KW-1185">Reference proteome</keyword>
<feature type="transmembrane region" description="Helical" evidence="6">
    <location>
        <begin position="777"/>
        <end position="809"/>
    </location>
</feature>
<comment type="subcellular location">
    <subcellularLocation>
        <location evidence="1">Membrane</location>
        <topology evidence="1">Single-pass membrane protein</topology>
    </subcellularLocation>
</comment>
<dbReference type="GO" id="GO:0046475">
    <property type="term" value="P:glycerophospholipid catabolic process"/>
    <property type="evidence" value="ECO:0007669"/>
    <property type="project" value="TreeGrafter"/>
</dbReference>
<evidence type="ECO:0000256" key="5">
    <source>
        <dbReference type="SAM" id="MobiDB-lite"/>
    </source>
</evidence>
<reference evidence="7" key="1">
    <citation type="submission" date="2022-01" db="EMBL/GenBank/DDBJ databases">
        <authorList>
            <person name="King R."/>
        </authorList>
    </citation>
    <scope>NUCLEOTIDE SEQUENCE</scope>
</reference>
<dbReference type="AlphaFoldDB" id="A0A9N9QK39"/>
<sequence length="841" mass="98104">MYMQSNYDDFMLQVEQALSLPIGPRCAKLTVLIDRGSLLQLHSLFPVLVDNIFGVTGQLGWELRGITQERSMDFDQVRIFLSAGGPLFNLIYMLLSNENTKFDFPIRCLPTRIKQYLGAQSGNQFYTELININSPIGQPTSLSLNPFDYYIFHFAYHLINPCQQRFNTTDGFWNTLYYTLSCEYILHFLPSSPGIIYPKIVYDGKNPNKHLLSQSSNQSATSPSVMDDSGSEFGLLSPRRMNEFNNGPMNGYIHHPRNEIWRSETVLIVFSDMWLYNDLITRLPNKTSNDVPSNQRMLPQYNELPTAEYMRIIRVLVKEVHRFSDSASSDDTYLGELKRISVSIIQENIYIFLRNLVNRWPLDASFRLVLEVWLTYIQPWRYLAPSVDNSWPQQGYTEDTERLTLEPQKKQRYLSSNYKQFIAENLLCYVVILEQILPRFSRVDLESPKMALILFRLAKVFDQPNLPDYIKEMEQCVKNRLSSPVESPTNQTTPALSSFSKSPERWSTKLKNPNTPNAYVNQHASIFLDNTPMIQPESRWLVITRQKILELEGPHFYYRPLFTEPPAKEILTLLNQIKQAVISANDILRNREKEEKRMFSGLWGLLTYFGDNSDDEFTLEERKKVPIFLQVAFNHLKHMFDVKTVFIEDEAEHSFQASGASALEISKDSRFLTPQSRRRLVRTLKYDGDPDLERTRSYEYSFLVWYLYGIAVKINNKYCQLFYELYNKPAYMGRFFRRFLLPPITVYTYDKTMIGCPRVSSQLPPRISFRTFAHQQFIFYFLTGAVVAWAYGYNIFSYVFILSISFLLYNMLRAIPSDESPPIKHNYPTEGFGNISFDDSF</sequence>
<dbReference type="EMBL" id="OU892277">
    <property type="protein sequence ID" value="CAG9760871.1"/>
    <property type="molecule type" value="Genomic_DNA"/>
</dbReference>
<dbReference type="GO" id="GO:0046513">
    <property type="term" value="P:ceramide biosynthetic process"/>
    <property type="evidence" value="ECO:0007669"/>
    <property type="project" value="TreeGrafter"/>
</dbReference>
<evidence type="ECO:0000256" key="1">
    <source>
        <dbReference type="ARBA" id="ARBA00004167"/>
    </source>
</evidence>
<gene>
    <name evidence="7" type="ORF">CEUTPL_LOCUS1588</name>
</gene>
<evidence type="ECO:0008006" key="9">
    <source>
        <dbReference type="Google" id="ProtNLM"/>
    </source>
</evidence>
<proteinExistence type="predicted"/>
<evidence type="ECO:0000313" key="7">
    <source>
        <dbReference type="EMBL" id="CAG9760871.1"/>
    </source>
</evidence>
<keyword evidence="3 6" id="KW-1133">Transmembrane helix</keyword>
<evidence type="ECO:0000256" key="2">
    <source>
        <dbReference type="ARBA" id="ARBA00022692"/>
    </source>
</evidence>
<dbReference type="OrthoDB" id="10251508at2759"/>
<protein>
    <recommendedName>
        <fullName evidence="9">Sphingomyelin phosphodiesterase 4</fullName>
    </recommendedName>
</protein>
<evidence type="ECO:0000256" key="4">
    <source>
        <dbReference type="ARBA" id="ARBA00023136"/>
    </source>
</evidence>
<name>A0A9N9QK39_9CUCU</name>
<accession>A0A9N9QK39</accession>
<dbReference type="Proteomes" id="UP001152799">
    <property type="component" value="Chromosome 1"/>
</dbReference>
<keyword evidence="4 6" id="KW-0472">Membrane</keyword>
<dbReference type="GO" id="GO:0050290">
    <property type="term" value="F:sphingomyelin phosphodiesterase D activity"/>
    <property type="evidence" value="ECO:0007669"/>
    <property type="project" value="InterPro"/>
</dbReference>
<evidence type="ECO:0000256" key="6">
    <source>
        <dbReference type="SAM" id="Phobius"/>
    </source>
</evidence>
<feature type="compositionally biased region" description="Polar residues" evidence="5">
    <location>
        <begin position="481"/>
        <end position="501"/>
    </location>
</feature>
<evidence type="ECO:0000256" key="3">
    <source>
        <dbReference type="ARBA" id="ARBA00022989"/>
    </source>
</evidence>
<dbReference type="PANTHER" id="PTHR12988:SF6">
    <property type="entry name" value="SPHINGOMYELIN PHOSPHODIESTERASE 4"/>
    <property type="match status" value="1"/>
</dbReference>